<sequence>MNENGTSASASRARMLLLSASSSAFLISLHNAAKVLAVTLPLSKALQAVSKDLP</sequence>
<comment type="caution">
    <text evidence="1">The sequence shown here is derived from an EMBL/GenBank/DDBJ whole genome shotgun (WGS) entry which is preliminary data.</text>
</comment>
<proteinExistence type="predicted"/>
<gene>
    <name evidence="1" type="ORF">HPB47_023753</name>
</gene>
<keyword evidence="2" id="KW-1185">Reference proteome</keyword>
<feature type="non-terminal residue" evidence="1">
    <location>
        <position position="54"/>
    </location>
</feature>
<protein>
    <submittedName>
        <fullName evidence="1">Uncharacterized protein</fullName>
    </submittedName>
</protein>
<name>A0AC60Q7D3_IXOPE</name>
<dbReference type="Proteomes" id="UP000805193">
    <property type="component" value="Unassembled WGS sequence"/>
</dbReference>
<evidence type="ECO:0000313" key="2">
    <source>
        <dbReference type="Proteomes" id="UP000805193"/>
    </source>
</evidence>
<reference evidence="1 2" key="1">
    <citation type="journal article" date="2020" name="Cell">
        <title>Large-Scale Comparative Analyses of Tick Genomes Elucidate Their Genetic Diversity and Vector Capacities.</title>
        <authorList>
            <consortium name="Tick Genome and Microbiome Consortium (TIGMIC)"/>
            <person name="Jia N."/>
            <person name="Wang J."/>
            <person name="Shi W."/>
            <person name="Du L."/>
            <person name="Sun Y."/>
            <person name="Zhan W."/>
            <person name="Jiang J.F."/>
            <person name="Wang Q."/>
            <person name="Zhang B."/>
            <person name="Ji P."/>
            <person name="Bell-Sakyi L."/>
            <person name="Cui X.M."/>
            <person name="Yuan T.T."/>
            <person name="Jiang B.G."/>
            <person name="Yang W.F."/>
            <person name="Lam T.T."/>
            <person name="Chang Q.C."/>
            <person name="Ding S.J."/>
            <person name="Wang X.J."/>
            <person name="Zhu J.G."/>
            <person name="Ruan X.D."/>
            <person name="Zhao L."/>
            <person name="Wei J.T."/>
            <person name="Ye R.Z."/>
            <person name="Que T.C."/>
            <person name="Du C.H."/>
            <person name="Zhou Y.H."/>
            <person name="Cheng J.X."/>
            <person name="Dai P.F."/>
            <person name="Guo W.B."/>
            <person name="Han X.H."/>
            <person name="Huang E.J."/>
            <person name="Li L.F."/>
            <person name="Wei W."/>
            <person name="Gao Y.C."/>
            <person name="Liu J.Z."/>
            <person name="Shao H.Z."/>
            <person name="Wang X."/>
            <person name="Wang C.C."/>
            <person name="Yang T.C."/>
            <person name="Huo Q.B."/>
            <person name="Li W."/>
            <person name="Chen H.Y."/>
            <person name="Chen S.E."/>
            <person name="Zhou L.G."/>
            <person name="Ni X.B."/>
            <person name="Tian J.H."/>
            <person name="Sheng Y."/>
            <person name="Liu T."/>
            <person name="Pan Y.S."/>
            <person name="Xia L.Y."/>
            <person name="Li J."/>
            <person name="Zhao F."/>
            <person name="Cao W.C."/>
        </authorList>
    </citation>
    <scope>NUCLEOTIDE SEQUENCE [LARGE SCALE GENOMIC DNA]</scope>
    <source>
        <strain evidence="1">Iper-2018</strain>
    </source>
</reference>
<accession>A0AC60Q7D3</accession>
<dbReference type="EMBL" id="JABSTQ010009419">
    <property type="protein sequence ID" value="KAG0429348.1"/>
    <property type="molecule type" value="Genomic_DNA"/>
</dbReference>
<organism evidence="1 2">
    <name type="scientific">Ixodes persulcatus</name>
    <name type="common">Taiga tick</name>
    <dbReference type="NCBI Taxonomy" id="34615"/>
    <lineage>
        <taxon>Eukaryota</taxon>
        <taxon>Metazoa</taxon>
        <taxon>Ecdysozoa</taxon>
        <taxon>Arthropoda</taxon>
        <taxon>Chelicerata</taxon>
        <taxon>Arachnida</taxon>
        <taxon>Acari</taxon>
        <taxon>Parasitiformes</taxon>
        <taxon>Ixodida</taxon>
        <taxon>Ixodoidea</taxon>
        <taxon>Ixodidae</taxon>
        <taxon>Ixodinae</taxon>
        <taxon>Ixodes</taxon>
    </lineage>
</organism>
<evidence type="ECO:0000313" key="1">
    <source>
        <dbReference type="EMBL" id="KAG0429348.1"/>
    </source>
</evidence>